<evidence type="ECO:0000313" key="2">
    <source>
        <dbReference type="EMBL" id="KAK1121909.1"/>
    </source>
</evidence>
<evidence type="ECO:0000256" key="1">
    <source>
        <dbReference type="SAM" id="MobiDB-lite"/>
    </source>
</evidence>
<dbReference type="AlphaFoldDB" id="A0AA40FMG7"/>
<dbReference type="EMBL" id="JAHYIQ010000024">
    <property type="protein sequence ID" value="KAK1121909.1"/>
    <property type="molecule type" value="Genomic_DNA"/>
</dbReference>
<comment type="caution">
    <text evidence="2">The sequence shown here is derived from an EMBL/GenBank/DDBJ whole genome shotgun (WGS) entry which is preliminary data.</text>
</comment>
<feature type="non-terminal residue" evidence="2">
    <location>
        <position position="1"/>
    </location>
</feature>
<sequence>TIKDAEDTFLRGRINDVQGARTRGKHVPVRKRRSQVHKFVLRSRKNRKNRAEGVLSPPILFEGNDTHVTIRPVAPEMKKEEEKKERNDRIRTRIREQPRGTSWDP</sequence>
<dbReference type="Proteomes" id="UP001177670">
    <property type="component" value="Unassembled WGS sequence"/>
</dbReference>
<feature type="region of interest" description="Disordered" evidence="1">
    <location>
        <begin position="76"/>
        <end position="105"/>
    </location>
</feature>
<keyword evidence="3" id="KW-1185">Reference proteome</keyword>
<protein>
    <submittedName>
        <fullName evidence="2">Uncharacterized protein</fullName>
    </submittedName>
</protein>
<accession>A0AA40FMG7</accession>
<reference evidence="2" key="1">
    <citation type="submission" date="2021-10" db="EMBL/GenBank/DDBJ databases">
        <title>Melipona bicolor Genome sequencing and assembly.</title>
        <authorList>
            <person name="Araujo N.S."/>
            <person name="Arias M.C."/>
        </authorList>
    </citation>
    <scope>NUCLEOTIDE SEQUENCE</scope>
    <source>
        <strain evidence="2">USP_2M_L1-L4_2017</strain>
        <tissue evidence="2">Whole body</tissue>
    </source>
</reference>
<feature type="compositionally biased region" description="Basic and acidic residues" evidence="1">
    <location>
        <begin position="76"/>
        <end position="98"/>
    </location>
</feature>
<evidence type="ECO:0000313" key="3">
    <source>
        <dbReference type="Proteomes" id="UP001177670"/>
    </source>
</evidence>
<name>A0AA40FMG7_9HYME</name>
<proteinExistence type="predicted"/>
<organism evidence="2 3">
    <name type="scientific">Melipona bicolor</name>
    <dbReference type="NCBI Taxonomy" id="60889"/>
    <lineage>
        <taxon>Eukaryota</taxon>
        <taxon>Metazoa</taxon>
        <taxon>Ecdysozoa</taxon>
        <taxon>Arthropoda</taxon>
        <taxon>Hexapoda</taxon>
        <taxon>Insecta</taxon>
        <taxon>Pterygota</taxon>
        <taxon>Neoptera</taxon>
        <taxon>Endopterygota</taxon>
        <taxon>Hymenoptera</taxon>
        <taxon>Apocrita</taxon>
        <taxon>Aculeata</taxon>
        <taxon>Apoidea</taxon>
        <taxon>Anthophila</taxon>
        <taxon>Apidae</taxon>
        <taxon>Melipona</taxon>
    </lineage>
</organism>
<gene>
    <name evidence="2" type="ORF">K0M31_009759</name>
</gene>